<proteinExistence type="predicted"/>
<dbReference type="Proteomes" id="UP001296967">
    <property type="component" value="Unassembled WGS sequence"/>
</dbReference>
<sequence length="73" mass="8130">MANSSNEPISPKDDFQAALTAMRRAADKARQRARASTGVLVAWRDGRIVEELVDDTGQLESRTLREDDTNAQR</sequence>
<dbReference type="AlphaFoldDB" id="A0AAJ0UEH7"/>
<dbReference type="EMBL" id="NHSF01000025">
    <property type="protein sequence ID" value="MBK5929828.1"/>
    <property type="molecule type" value="Genomic_DNA"/>
</dbReference>
<gene>
    <name evidence="1" type="ORF">CCR82_04600</name>
</gene>
<protein>
    <submittedName>
        <fullName evidence="1">Uncharacterized protein</fullName>
    </submittedName>
</protein>
<comment type="caution">
    <text evidence="1">The sequence shown here is derived from an EMBL/GenBank/DDBJ whole genome shotgun (WGS) entry which is preliminary data.</text>
</comment>
<evidence type="ECO:0000313" key="1">
    <source>
        <dbReference type="EMBL" id="MBK5929828.1"/>
    </source>
</evidence>
<reference evidence="1" key="2">
    <citation type="journal article" date="2020" name="Microorganisms">
        <title>Osmotic Adaptation and Compatible Solute Biosynthesis of Phototrophic Bacteria as Revealed from Genome Analyses.</title>
        <authorList>
            <person name="Imhoff J.F."/>
            <person name="Rahn T."/>
            <person name="Kunzel S."/>
            <person name="Keller A."/>
            <person name="Neulinger S.C."/>
        </authorList>
    </citation>
    <scope>NUCLEOTIDE SEQUENCE</scope>
    <source>
        <strain evidence="1">DSM 4395</strain>
    </source>
</reference>
<keyword evidence="2" id="KW-1185">Reference proteome</keyword>
<name>A0AAJ0UEH7_HALSE</name>
<organism evidence="1 2">
    <name type="scientific">Halochromatium salexigens</name>
    <name type="common">Chromatium salexigens</name>
    <dbReference type="NCBI Taxonomy" id="49447"/>
    <lineage>
        <taxon>Bacteria</taxon>
        <taxon>Pseudomonadati</taxon>
        <taxon>Pseudomonadota</taxon>
        <taxon>Gammaproteobacteria</taxon>
        <taxon>Chromatiales</taxon>
        <taxon>Chromatiaceae</taxon>
        <taxon>Halochromatium</taxon>
    </lineage>
</organism>
<accession>A0AAJ0UEH7</accession>
<reference evidence="1" key="1">
    <citation type="submission" date="2017-05" db="EMBL/GenBank/DDBJ databases">
        <authorList>
            <person name="Imhoff J.F."/>
            <person name="Rahn T."/>
            <person name="Kuenzel S."/>
            <person name="Neulinger S.C."/>
        </authorList>
    </citation>
    <scope>NUCLEOTIDE SEQUENCE</scope>
    <source>
        <strain evidence="1">DSM 4395</strain>
    </source>
</reference>
<evidence type="ECO:0000313" key="2">
    <source>
        <dbReference type="Proteomes" id="UP001296967"/>
    </source>
</evidence>